<feature type="region of interest" description="Disordered" evidence="1">
    <location>
        <begin position="1"/>
        <end position="85"/>
    </location>
</feature>
<feature type="compositionally biased region" description="Basic and acidic residues" evidence="1">
    <location>
        <begin position="1"/>
        <end position="17"/>
    </location>
</feature>
<comment type="caution">
    <text evidence="2">The sequence shown here is derived from an EMBL/GenBank/DDBJ whole genome shotgun (WGS) entry which is preliminary data.</text>
</comment>
<sequence>MFSRQDPRNRARPRDSASDLLTTPEQRDRSPSEHDCENDPSDCGIDFQSNFVWKPPKPTDKIRRRQTASAEDFKGSPHEGLSFSR</sequence>
<feature type="compositionally biased region" description="Basic and acidic residues" evidence="1">
    <location>
        <begin position="25"/>
        <end position="37"/>
    </location>
</feature>
<reference evidence="2" key="3">
    <citation type="journal article" date="2019" name="G3 (Bethesda)">
        <title>Hybrid Assembly of the Genome of the Entomopathogenic Nematode Steinernema carpocapsae Identifies the X-Chromosome.</title>
        <authorList>
            <person name="Serra L."/>
            <person name="Macchietto M."/>
            <person name="Macias-Munoz A."/>
            <person name="McGill C.J."/>
            <person name="Rodriguez I.M."/>
            <person name="Rodriguez B."/>
            <person name="Murad R."/>
            <person name="Mortazavi A."/>
        </authorList>
    </citation>
    <scope>NUCLEOTIDE SEQUENCE</scope>
    <source>
        <strain evidence="2">ALL</strain>
    </source>
</reference>
<accession>A0A4U5NFW2</accession>
<reference evidence="2" key="2">
    <citation type="journal article" date="2015" name="Genome Biol.">
        <title>Comparative genomics of Steinernema reveals deeply conserved gene regulatory networks.</title>
        <authorList>
            <person name="Dillman A.R."/>
            <person name="Macchietto M."/>
            <person name="Porter C.F."/>
            <person name="Rogers A."/>
            <person name="Williams B."/>
            <person name="Antoshechkin I."/>
            <person name="Lee M.M."/>
            <person name="Goodwin Z."/>
            <person name="Lu X."/>
            <person name="Lewis E.E."/>
            <person name="Goodrich-Blair H."/>
            <person name="Stock S.P."/>
            <person name="Adams B.J."/>
            <person name="Sternberg P.W."/>
            <person name="Mortazavi A."/>
        </authorList>
    </citation>
    <scope>NUCLEOTIDE SEQUENCE [LARGE SCALE GENOMIC DNA]</scope>
    <source>
        <strain evidence="2">ALL</strain>
    </source>
</reference>
<evidence type="ECO:0000256" key="1">
    <source>
        <dbReference type="SAM" id="MobiDB-lite"/>
    </source>
</evidence>
<gene>
    <name evidence="2" type="ORF">L596_015451</name>
</gene>
<dbReference type="EMBL" id="AZBU02000004">
    <property type="protein sequence ID" value="TKR81606.1"/>
    <property type="molecule type" value="Genomic_DNA"/>
</dbReference>
<dbReference type="AlphaFoldDB" id="A0A4U5NFW2"/>
<evidence type="ECO:0000313" key="2">
    <source>
        <dbReference type="EMBL" id="TKR81606.1"/>
    </source>
</evidence>
<organism evidence="2">
    <name type="scientific">Steinernema carpocapsae</name>
    <name type="common">Entomopathogenic nematode</name>
    <dbReference type="NCBI Taxonomy" id="34508"/>
    <lineage>
        <taxon>Eukaryota</taxon>
        <taxon>Metazoa</taxon>
        <taxon>Ecdysozoa</taxon>
        <taxon>Nematoda</taxon>
        <taxon>Chromadorea</taxon>
        <taxon>Rhabditida</taxon>
        <taxon>Tylenchina</taxon>
        <taxon>Panagrolaimomorpha</taxon>
        <taxon>Strongyloidoidea</taxon>
        <taxon>Steinernematidae</taxon>
        <taxon>Steinernema</taxon>
    </lineage>
</organism>
<name>A0A4U5NFW2_STECR</name>
<proteinExistence type="predicted"/>
<reference evidence="2" key="1">
    <citation type="submission" date="2013-11" db="EMBL/GenBank/DDBJ databases">
        <authorList>
            <person name="Sternberg P."/>
            <person name="Dillman A."/>
            <person name="Macchietto M."/>
        </authorList>
    </citation>
    <scope>NUCLEOTIDE SEQUENCE</scope>
    <source>
        <strain evidence="2">ALL</strain>
    </source>
</reference>
<protein>
    <submittedName>
        <fullName evidence="2">Uncharacterized protein</fullName>
    </submittedName>
</protein>